<evidence type="ECO:0000256" key="7">
    <source>
        <dbReference type="ARBA" id="ARBA00022694"/>
    </source>
</evidence>
<dbReference type="AlphaFoldDB" id="A0A3N1KYB4"/>
<keyword evidence="10 13" id="KW-0067">ATP-binding</keyword>
<feature type="binding site" evidence="14">
    <location>
        <position position="69"/>
    </location>
    <ligand>
        <name>ATP</name>
        <dbReference type="ChEBI" id="CHEBI:30616"/>
    </ligand>
</feature>
<comment type="caution">
    <text evidence="16">The sequence shown here is derived from an EMBL/GenBank/DDBJ whole genome shotgun (WGS) entry which is preliminary data.</text>
</comment>
<dbReference type="PANTHER" id="PTHR17490:SF16">
    <property type="entry name" value="THREONYLCARBAMOYL-AMP SYNTHASE"/>
    <property type="match status" value="1"/>
</dbReference>
<evidence type="ECO:0000256" key="11">
    <source>
        <dbReference type="ARBA" id="ARBA00029774"/>
    </source>
</evidence>
<evidence type="ECO:0000256" key="8">
    <source>
        <dbReference type="ARBA" id="ARBA00022695"/>
    </source>
</evidence>
<dbReference type="GO" id="GO:0006450">
    <property type="term" value="P:regulation of translational fidelity"/>
    <property type="evidence" value="ECO:0007669"/>
    <property type="project" value="TreeGrafter"/>
</dbReference>
<dbReference type="GO" id="GO:0061710">
    <property type="term" value="F:L-threonylcarbamoyladenylate synthase"/>
    <property type="evidence" value="ECO:0007669"/>
    <property type="project" value="UniProtKB-EC"/>
</dbReference>
<comment type="catalytic activity">
    <reaction evidence="12 13">
        <text>L-threonine + hydrogencarbonate + ATP = L-threonylcarbamoyladenylate + diphosphate + H2O</text>
        <dbReference type="Rhea" id="RHEA:36407"/>
        <dbReference type="ChEBI" id="CHEBI:15377"/>
        <dbReference type="ChEBI" id="CHEBI:17544"/>
        <dbReference type="ChEBI" id="CHEBI:30616"/>
        <dbReference type="ChEBI" id="CHEBI:33019"/>
        <dbReference type="ChEBI" id="CHEBI:57926"/>
        <dbReference type="ChEBI" id="CHEBI:73682"/>
        <dbReference type="EC" id="2.7.7.87"/>
    </reaction>
</comment>
<dbReference type="NCBIfam" id="TIGR00057">
    <property type="entry name" value="L-threonylcarbamoyladenylate synthase"/>
    <property type="match status" value="1"/>
</dbReference>
<dbReference type="Gene3D" id="3.40.50.11030">
    <property type="entry name" value="Threonylcarbamoyl-AMP synthase, C-terminal domain"/>
    <property type="match status" value="1"/>
</dbReference>
<dbReference type="FunFam" id="3.90.870.10:FF:000009">
    <property type="entry name" value="Threonylcarbamoyl-AMP synthase, putative"/>
    <property type="match status" value="1"/>
</dbReference>
<feature type="binding site" evidence="14">
    <location>
        <position position="42"/>
    </location>
    <ligand>
        <name>L-threonine</name>
        <dbReference type="ChEBI" id="CHEBI:57926"/>
    </ligand>
</feature>
<evidence type="ECO:0000256" key="1">
    <source>
        <dbReference type="ARBA" id="ARBA00004496"/>
    </source>
</evidence>
<dbReference type="GO" id="GO:0005737">
    <property type="term" value="C:cytoplasm"/>
    <property type="evidence" value="ECO:0007669"/>
    <property type="project" value="UniProtKB-SubCell"/>
</dbReference>
<dbReference type="EMBL" id="RJKX01000017">
    <property type="protein sequence ID" value="ROP83196.1"/>
    <property type="molecule type" value="Genomic_DNA"/>
</dbReference>
<feature type="binding site" evidence="14">
    <location>
        <position position="151"/>
    </location>
    <ligand>
        <name>ATP</name>
        <dbReference type="ChEBI" id="CHEBI:30616"/>
    </ligand>
</feature>
<dbReference type="GO" id="GO:0003725">
    <property type="term" value="F:double-stranded RNA binding"/>
    <property type="evidence" value="ECO:0007669"/>
    <property type="project" value="UniProtKB-UniRule"/>
</dbReference>
<proteinExistence type="inferred from homology"/>
<evidence type="ECO:0000256" key="4">
    <source>
        <dbReference type="ARBA" id="ARBA00015492"/>
    </source>
</evidence>
<evidence type="ECO:0000256" key="5">
    <source>
        <dbReference type="ARBA" id="ARBA00022490"/>
    </source>
</evidence>
<feature type="binding site" evidence="14">
    <location>
        <position position="125"/>
    </location>
    <ligand>
        <name>ATP</name>
        <dbReference type="ChEBI" id="CHEBI:30616"/>
    </ligand>
</feature>
<evidence type="ECO:0000256" key="14">
    <source>
        <dbReference type="PIRSR" id="PIRSR004930-1"/>
    </source>
</evidence>
<dbReference type="GO" id="GO:0000049">
    <property type="term" value="F:tRNA binding"/>
    <property type="evidence" value="ECO:0007669"/>
    <property type="project" value="TreeGrafter"/>
</dbReference>
<dbReference type="InterPro" id="IPR038385">
    <property type="entry name" value="Sua5/YwlC_C"/>
</dbReference>
<dbReference type="Pfam" id="PF01300">
    <property type="entry name" value="Sua5_yciO_yrdC"/>
    <property type="match status" value="1"/>
</dbReference>
<feature type="binding site" evidence="14">
    <location>
        <position position="241"/>
    </location>
    <ligand>
        <name>ATP</name>
        <dbReference type="ChEBI" id="CHEBI:30616"/>
    </ligand>
</feature>
<dbReference type="RefSeq" id="WP_420822811.1">
    <property type="nucleotide sequence ID" value="NZ_AP019700.1"/>
</dbReference>
<reference evidence="16 17" key="1">
    <citation type="submission" date="2018-11" db="EMBL/GenBank/DDBJ databases">
        <title>Genomic Encyclopedia of Type Strains, Phase IV (KMG-IV): sequencing the most valuable type-strain genomes for metagenomic binning, comparative biology and taxonomic classification.</title>
        <authorList>
            <person name="Goeker M."/>
        </authorList>
    </citation>
    <scope>NUCLEOTIDE SEQUENCE [LARGE SCALE GENOMIC DNA]</scope>
    <source>
        <strain evidence="16 17">DSM 5900</strain>
    </source>
</reference>
<dbReference type="InterPro" id="IPR010923">
    <property type="entry name" value="T(6)A37_SUA5"/>
</dbReference>
<evidence type="ECO:0000256" key="10">
    <source>
        <dbReference type="ARBA" id="ARBA00022840"/>
    </source>
</evidence>
<evidence type="ECO:0000256" key="2">
    <source>
        <dbReference type="ARBA" id="ARBA00007663"/>
    </source>
</evidence>
<dbReference type="Gene3D" id="3.90.870.10">
    <property type="entry name" value="DHBP synthase"/>
    <property type="match status" value="1"/>
</dbReference>
<feature type="binding site" evidence="14">
    <location>
        <position position="159"/>
    </location>
    <ligand>
        <name>ATP</name>
        <dbReference type="ChEBI" id="CHEBI:30616"/>
    </ligand>
</feature>
<keyword evidence="7 13" id="KW-0819">tRNA processing</keyword>
<sequence>MPAMPARDHPSPAIIQRPDPATIAEGARLLAEGRLVAFPTETVYGLGGDASSDAAVARIFQAKGRPRFNPLIAHVHDLAAARRIARLDARAEAVAKRFWPGPLTLVLPRRPEGAVSLLATAGLDTVAVRIPAHPVALALLEAAGRPVAGPSANPSGGVSPTTARHVADGLGQAVAMILDGGDCRVGVESTVLDLSGEAPTLLRPGGLARTLLEAALGCHLGTAVHGDPTRPTAPGQLASHYAPGRPVRLNATAVAADEALLAFGPEVPTGAAVTLQLSRSGDLAEAAANLFAHLRALDRPDLRAIAVQPIPETGLGEAINDRLRRAAAPRDDVPATFD</sequence>
<dbReference type="PIRSF" id="PIRSF004930">
    <property type="entry name" value="Tln_factor_SUA5"/>
    <property type="match status" value="1"/>
</dbReference>
<dbReference type="PROSITE" id="PS51163">
    <property type="entry name" value="YRDC"/>
    <property type="match status" value="1"/>
</dbReference>
<dbReference type="PANTHER" id="PTHR17490">
    <property type="entry name" value="SUA5"/>
    <property type="match status" value="1"/>
</dbReference>
<dbReference type="Pfam" id="PF03481">
    <property type="entry name" value="Sua5_C"/>
    <property type="match status" value="1"/>
</dbReference>
<keyword evidence="5 13" id="KW-0963">Cytoplasm</keyword>
<dbReference type="InterPro" id="IPR006070">
    <property type="entry name" value="Sua5-like_dom"/>
</dbReference>
<keyword evidence="6 13" id="KW-0808">Transferase</keyword>
<evidence type="ECO:0000256" key="12">
    <source>
        <dbReference type="ARBA" id="ARBA00048366"/>
    </source>
</evidence>
<evidence type="ECO:0000256" key="3">
    <source>
        <dbReference type="ARBA" id="ARBA00012584"/>
    </source>
</evidence>
<feature type="binding site" evidence="14">
    <location>
        <position position="203"/>
    </location>
    <ligand>
        <name>ATP</name>
        <dbReference type="ChEBI" id="CHEBI:30616"/>
    </ligand>
</feature>
<name>A0A3N1KYB4_9PROT</name>
<keyword evidence="17" id="KW-1185">Reference proteome</keyword>
<dbReference type="InterPro" id="IPR005145">
    <property type="entry name" value="Sua5_C"/>
</dbReference>
<feature type="binding site" evidence="14">
    <location>
        <position position="189"/>
    </location>
    <ligand>
        <name>L-threonine</name>
        <dbReference type="ChEBI" id="CHEBI:57926"/>
    </ligand>
</feature>
<feature type="domain" description="YrdC-like" evidence="15">
    <location>
        <begin position="20"/>
        <end position="207"/>
    </location>
</feature>
<organism evidence="16 17">
    <name type="scientific">Stella humosa</name>
    <dbReference type="NCBI Taxonomy" id="94"/>
    <lineage>
        <taxon>Bacteria</taxon>
        <taxon>Pseudomonadati</taxon>
        <taxon>Pseudomonadota</taxon>
        <taxon>Alphaproteobacteria</taxon>
        <taxon>Rhodospirillales</taxon>
        <taxon>Stellaceae</taxon>
        <taxon>Stella</taxon>
    </lineage>
</organism>
<evidence type="ECO:0000313" key="16">
    <source>
        <dbReference type="EMBL" id="ROP83196.1"/>
    </source>
</evidence>
<gene>
    <name evidence="16" type="ORF">EDC65_4727</name>
</gene>
<dbReference type="GO" id="GO:0008033">
    <property type="term" value="P:tRNA processing"/>
    <property type="evidence" value="ECO:0007669"/>
    <property type="project" value="UniProtKB-KW"/>
</dbReference>
<dbReference type="InterPro" id="IPR050156">
    <property type="entry name" value="TC-AMP_synthase_SUA5"/>
</dbReference>
<evidence type="ECO:0000259" key="15">
    <source>
        <dbReference type="PROSITE" id="PS51163"/>
    </source>
</evidence>
<dbReference type="GO" id="GO:0005524">
    <property type="term" value="F:ATP binding"/>
    <property type="evidence" value="ECO:0007669"/>
    <property type="project" value="UniProtKB-UniRule"/>
</dbReference>
<evidence type="ECO:0000313" key="17">
    <source>
        <dbReference type="Proteomes" id="UP000278222"/>
    </source>
</evidence>
<protein>
    <recommendedName>
        <fullName evidence="4 13">Threonylcarbamoyl-AMP synthase</fullName>
        <shortName evidence="13">TC-AMP synthase</shortName>
        <ecNumber evidence="3 13">2.7.7.87</ecNumber>
    </recommendedName>
    <alternativeName>
        <fullName evidence="11 13">L-threonylcarbamoyladenylate synthase</fullName>
    </alternativeName>
</protein>
<comment type="similarity">
    <text evidence="2 13">Belongs to the SUA5 family.</text>
</comment>
<dbReference type="EC" id="2.7.7.87" evidence="3 13"/>
<keyword evidence="9 13" id="KW-0547">Nucleotide-binding</keyword>
<accession>A0A3N1KYB4</accession>
<comment type="function">
    <text evidence="13">Required for the formation of a threonylcarbamoyl group on adenosine at position 37 (t(6)A37) in tRNAs that read codons beginning with adenine.</text>
</comment>
<evidence type="ECO:0000256" key="13">
    <source>
        <dbReference type="PIRNR" id="PIRNR004930"/>
    </source>
</evidence>
<dbReference type="SUPFAM" id="SSF55821">
    <property type="entry name" value="YrdC/RibB"/>
    <property type="match status" value="1"/>
</dbReference>
<evidence type="ECO:0000256" key="6">
    <source>
        <dbReference type="ARBA" id="ARBA00022679"/>
    </source>
</evidence>
<keyword evidence="8 13" id="KW-0548">Nucleotidyltransferase</keyword>
<comment type="subcellular location">
    <subcellularLocation>
        <location evidence="1 13">Cytoplasm</location>
    </subcellularLocation>
</comment>
<feature type="binding site" evidence="14">
    <location>
        <position position="74"/>
    </location>
    <ligand>
        <name>L-threonine</name>
        <dbReference type="ChEBI" id="CHEBI:57926"/>
    </ligand>
</feature>
<dbReference type="InterPro" id="IPR017945">
    <property type="entry name" value="DHBP_synth_RibB-like_a/b_dom"/>
</dbReference>
<dbReference type="Proteomes" id="UP000278222">
    <property type="component" value="Unassembled WGS sequence"/>
</dbReference>
<feature type="binding site" evidence="14">
    <location>
        <position position="65"/>
    </location>
    <ligand>
        <name>ATP</name>
        <dbReference type="ChEBI" id="CHEBI:30616"/>
    </ligand>
</feature>
<evidence type="ECO:0000256" key="9">
    <source>
        <dbReference type="ARBA" id="ARBA00022741"/>
    </source>
</evidence>
<feature type="binding site" evidence="14">
    <location>
        <position position="129"/>
    </location>
    <ligand>
        <name>L-threonine</name>
        <dbReference type="ChEBI" id="CHEBI:57926"/>
    </ligand>
</feature>